<dbReference type="PANTHER" id="PTHR35936:SF34">
    <property type="entry name" value="ABC TRANSPORTER EXTRACELLULAR-BINDING PROTEIN YCKB-RELATED"/>
    <property type="match status" value="1"/>
</dbReference>
<dbReference type="SMART" id="SM00062">
    <property type="entry name" value="PBPb"/>
    <property type="match status" value="1"/>
</dbReference>
<dbReference type="SUPFAM" id="SSF53850">
    <property type="entry name" value="Periplasmic binding protein-like II"/>
    <property type="match status" value="1"/>
</dbReference>
<reference evidence="3 4" key="1">
    <citation type="submission" date="2019-04" db="EMBL/GenBank/DDBJ databases">
        <title>A pseudo-fructophilic Leuconostoc citreum strain F192-5 isolated from peel of satsuma mandarin: the first report for isolation and characterization of strain-dependent fructophilic-like characteristics.</title>
        <authorList>
            <person name="Maeno S."/>
            <person name="Tanizawa Y."/>
            <person name="Kajikawa A."/>
            <person name="Kanesaki Y."/>
            <person name="Kubota E."/>
            <person name="Arita M."/>
            <person name="Leon D."/>
            <person name="Endo A."/>
        </authorList>
    </citation>
    <scope>NUCLEOTIDE SEQUENCE [LARGE SCALE GENOMIC DNA]</scope>
    <source>
        <strain evidence="3 4">F192-5</strain>
    </source>
</reference>
<evidence type="ECO:0000313" key="3">
    <source>
        <dbReference type="EMBL" id="GDZ84638.1"/>
    </source>
</evidence>
<feature type="domain" description="Solute-binding protein family 3/N-terminal" evidence="2">
    <location>
        <begin position="40"/>
        <end position="260"/>
    </location>
</feature>
<evidence type="ECO:0000259" key="2">
    <source>
        <dbReference type="SMART" id="SM00062"/>
    </source>
</evidence>
<comment type="caution">
    <text evidence="3">The sequence shown here is derived from an EMBL/GenBank/DDBJ whole genome shotgun (WGS) entry which is preliminary data.</text>
</comment>
<dbReference type="RefSeq" id="WP_149334799.1">
    <property type="nucleotide sequence ID" value="NZ_BJJW01000016.1"/>
</dbReference>
<dbReference type="InterPro" id="IPR001638">
    <property type="entry name" value="Solute-binding_3/MltF_N"/>
</dbReference>
<dbReference type="Gene3D" id="3.40.190.10">
    <property type="entry name" value="Periplasmic binding protein-like II"/>
    <property type="match status" value="2"/>
</dbReference>
<protein>
    <submittedName>
        <fullName evidence="3">Amino acid ABC transporter substrate-binding protein</fullName>
    </submittedName>
</protein>
<sequence>MKKITIAVIAIVIILAAAIGLARQQAHHKQASADTISPNTLTIGLEGTFAPFSYRQDGKLTGFEVDLSTAIAKKLDLKPKYVQTKWDSLIAGLGSKRYDVIFNDVGVTPERQQAYRFSTPYLYAKTVLIKRKNNTQLNSLADLKGKKMAQSTTSNFGVLAKKSGAEIVAVPGMTEAMNMVTTQRADGALNDLGAYATWQKANPDADTTAIDLSKESPASPAAPLLAKNNKKLQQRIDQAIADLKQDGTLQKLSLTYFNADLTKK</sequence>
<proteinExistence type="predicted"/>
<dbReference type="AlphaFoldDB" id="A0A5A5U2H0"/>
<dbReference type="Proteomes" id="UP000323274">
    <property type="component" value="Unassembled WGS sequence"/>
</dbReference>
<dbReference type="Pfam" id="PF00497">
    <property type="entry name" value="SBP_bac_3"/>
    <property type="match status" value="1"/>
</dbReference>
<evidence type="ECO:0000313" key="4">
    <source>
        <dbReference type="Proteomes" id="UP000323274"/>
    </source>
</evidence>
<dbReference type="PANTHER" id="PTHR35936">
    <property type="entry name" value="MEMBRANE-BOUND LYTIC MUREIN TRANSGLYCOSYLASE F"/>
    <property type="match status" value="1"/>
</dbReference>
<evidence type="ECO:0000256" key="1">
    <source>
        <dbReference type="ARBA" id="ARBA00022729"/>
    </source>
</evidence>
<keyword evidence="1" id="KW-0732">Signal</keyword>
<dbReference type="EMBL" id="BJJW01000016">
    <property type="protein sequence ID" value="GDZ84638.1"/>
    <property type="molecule type" value="Genomic_DNA"/>
</dbReference>
<accession>A0A5A5U2H0</accession>
<organism evidence="3 4">
    <name type="scientific">Leuconostoc citreum</name>
    <dbReference type="NCBI Taxonomy" id="33964"/>
    <lineage>
        <taxon>Bacteria</taxon>
        <taxon>Bacillati</taxon>
        <taxon>Bacillota</taxon>
        <taxon>Bacilli</taxon>
        <taxon>Lactobacillales</taxon>
        <taxon>Lactobacillaceae</taxon>
        <taxon>Leuconostoc</taxon>
    </lineage>
</organism>
<gene>
    <name evidence="3" type="ORF">LCIT_18800</name>
</gene>
<name>A0A5A5U2H0_LEUCI</name>